<keyword evidence="3" id="KW-1185">Reference proteome</keyword>
<evidence type="ECO:0000313" key="3">
    <source>
        <dbReference type="Proteomes" id="UP001501563"/>
    </source>
</evidence>
<evidence type="ECO:0000313" key="2">
    <source>
        <dbReference type="EMBL" id="GAA3885538.1"/>
    </source>
</evidence>
<accession>A0ABP7KQI5</accession>
<evidence type="ECO:0000256" key="1">
    <source>
        <dbReference type="SAM" id="MobiDB-lite"/>
    </source>
</evidence>
<dbReference type="Proteomes" id="UP001501563">
    <property type="component" value="Unassembled WGS sequence"/>
</dbReference>
<reference evidence="3" key="1">
    <citation type="journal article" date="2019" name="Int. J. Syst. Evol. Microbiol.">
        <title>The Global Catalogue of Microorganisms (GCM) 10K type strain sequencing project: providing services to taxonomists for standard genome sequencing and annotation.</title>
        <authorList>
            <consortium name="The Broad Institute Genomics Platform"/>
            <consortium name="The Broad Institute Genome Sequencing Center for Infectious Disease"/>
            <person name="Wu L."/>
            <person name="Ma J."/>
        </authorList>
    </citation>
    <scope>NUCLEOTIDE SEQUENCE [LARGE SCALE GENOMIC DNA]</scope>
    <source>
        <strain evidence="3">JCM 16578</strain>
    </source>
</reference>
<protein>
    <submittedName>
        <fullName evidence="2">Uncharacterized protein</fullName>
    </submittedName>
</protein>
<proteinExistence type="predicted"/>
<feature type="region of interest" description="Disordered" evidence="1">
    <location>
        <begin position="126"/>
        <end position="154"/>
    </location>
</feature>
<organism evidence="2 3">
    <name type="scientific">Streptomyces lannensis</name>
    <dbReference type="NCBI Taxonomy" id="766498"/>
    <lineage>
        <taxon>Bacteria</taxon>
        <taxon>Bacillati</taxon>
        <taxon>Actinomycetota</taxon>
        <taxon>Actinomycetes</taxon>
        <taxon>Kitasatosporales</taxon>
        <taxon>Streptomycetaceae</taxon>
        <taxon>Streptomyces</taxon>
    </lineage>
</organism>
<comment type="caution">
    <text evidence="2">The sequence shown here is derived from an EMBL/GenBank/DDBJ whole genome shotgun (WGS) entry which is preliminary data.</text>
</comment>
<feature type="region of interest" description="Disordered" evidence="1">
    <location>
        <begin position="42"/>
        <end position="61"/>
    </location>
</feature>
<gene>
    <name evidence="2" type="ORF">GCM10022207_61100</name>
</gene>
<name>A0ABP7KQI5_9ACTN</name>
<sequence>MAIPENGRAVGAAPYSSVMSNYQRPQPNRKFMLVEFPAGTHLDRSRASSGGMRGTARDDRDNSLVAQAELFDANDRYDEGYRDGLRNLLVNCATDIAVEVAQTVTVAAAEVATPYLKDGARRFKEKLRRRPKDTPAAEVVQEAAPKRPTASGLRPVTAAANGRDQVDLVLRADQGDAVQAALERINTRAAETYGIAAHYSAGLPAADVVGEAMRQALAAAVPGYVAAALERLAFDDELGLTPAQQMRLRGRAAEFDPGVVEDLTGANAPLG</sequence>
<dbReference type="EMBL" id="BAAAZA010000021">
    <property type="protein sequence ID" value="GAA3885538.1"/>
    <property type="molecule type" value="Genomic_DNA"/>
</dbReference>